<feature type="transmembrane region" description="Helical" evidence="6">
    <location>
        <begin position="126"/>
        <end position="146"/>
    </location>
</feature>
<feature type="transmembrane region" description="Helical" evidence="6">
    <location>
        <begin position="331"/>
        <end position="352"/>
    </location>
</feature>
<evidence type="ECO:0000256" key="5">
    <source>
        <dbReference type="ARBA" id="ARBA00023136"/>
    </source>
</evidence>
<feature type="transmembrane region" description="Helical" evidence="6">
    <location>
        <begin position="393"/>
        <end position="414"/>
    </location>
</feature>
<keyword evidence="8" id="KW-1185">Reference proteome</keyword>
<evidence type="ECO:0000313" key="8">
    <source>
        <dbReference type="Proteomes" id="UP000469185"/>
    </source>
</evidence>
<protein>
    <submittedName>
        <fullName evidence="7">MFS transporter</fullName>
    </submittedName>
</protein>
<feature type="transmembrane region" description="Helical" evidence="6">
    <location>
        <begin position="66"/>
        <end position="86"/>
    </location>
</feature>
<dbReference type="InterPro" id="IPR036259">
    <property type="entry name" value="MFS_trans_sf"/>
</dbReference>
<dbReference type="AlphaFoldDB" id="A0A6N9YJI4"/>
<evidence type="ECO:0000256" key="4">
    <source>
        <dbReference type="ARBA" id="ARBA00022989"/>
    </source>
</evidence>
<comment type="caution">
    <text evidence="7">The sequence shown here is derived from an EMBL/GenBank/DDBJ whole genome shotgun (WGS) entry which is preliminary data.</text>
</comment>
<feature type="transmembrane region" description="Helical" evidence="6">
    <location>
        <begin position="92"/>
        <end position="114"/>
    </location>
</feature>
<dbReference type="PANTHER" id="PTHR23513:SF17">
    <property type="entry name" value="MEMBRANE PROTEIN"/>
    <property type="match status" value="1"/>
</dbReference>
<keyword evidence="3 6" id="KW-0812">Transmembrane</keyword>
<dbReference type="InterPro" id="IPR011701">
    <property type="entry name" value="MFS"/>
</dbReference>
<dbReference type="PANTHER" id="PTHR23513">
    <property type="entry name" value="INTEGRAL MEMBRANE EFFLUX PROTEIN-RELATED"/>
    <property type="match status" value="1"/>
</dbReference>
<name>A0A6N9YJI4_9ACTN</name>
<dbReference type="SUPFAM" id="SSF103473">
    <property type="entry name" value="MFS general substrate transporter"/>
    <property type="match status" value="1"/>
</dbReference>
<feature type="transmembrane region" description="Helical" evidence="6">
    <location>
        <begin position="235"/>
        <end position="259"/>
    </location>
</feature>
<dbReference type="Proteomes" id="UP000469185">
    <property type="component" value="Unassembled WGS sequence"/>
</dbReference>
<dbReference type="GO" id="GO:0022857">
    <property type="term" value="F:transmembrane transporter activity"/>
    <property type="evidence" value="ECO:0007669"/>
    <property type="project" value="InterPro"/>
</dbReference>
<accession>A0A6N9YJI4</accession>
<proteinExistence type="predicted"/>
<feature type="transmembrane region" description="Helical" evidence="6">
    <location>
        <begin position="364"/>
        <end position="387"/>
    </location>
</feature>
<dbReference type="GO" id="GO:0005886">
    <property type="term" value="C:plasma membrane"/>
    <property type="evidence" value="ECO:0007669"/>
    <property type="project" value="UniProtKB-SubCell"/>
</dbReference>
<keyword evidence="5 6" id="KW-0472">Membrane</keyword>
<evidence type="ECO:0000256" key="1">
    <source>
        <dbReference type="ARBA" id="ARBA00004651"/>
    </source>
</evidence>
<gene>
    <name evidence="7" type="ORF">G1H11_07475</name>
</gene>
<feature type="transmembrane region" description="Helical" evidence="6">
    <location>
        <begin position="166"/>
        <end position="183"/>
    </location>
</feature>
<evidence type="ECO:0000313" key="7">
    <source>
        <dbReference type="EMBL" id="NED95153.1"/>
    </source>
</evidence>
<feature type="transmembrane region" description="Helical" evidence="6">
    <location>
        <begin position="305"/>
        <end position="325"/>
    </location>
</feature>
<feature type="transmembrane region" description="Helical" evidence="6">
    <location>
        <begin position="271"/>
        <end position="293"/>
    </location>
</feature>
<dbReference type="EMBL" id="JAAGOB010000003">
    <property type="protein sequence ID" value="NED95153.1"/>
    <property type="molecule type" value="Genomic_DNA"/>
</dbReference>
<reference evidence="7 8" key="1">
    <citation type="submission" date="2020-02" db="EMBL/GenBank/DDBJ databases">
        <authorList>
            <person name="Li X.-J."/>
            <person name="Feng X.-M."/>
        </authorList>
    </citation>
    <scope>NUCLEOTIDE SEQUENCE [LARGE SCALE GENOMIC DNA]</scope>
    <source>
        <strain evidence="7 8">CGMCC 4.7225</strain>
    </source>
</reference>
<organism evidence="7 8">
    <name type="scientific">Phytoactinopolyspora alkaliphila</name>
    <dbReference type="NCBI Taxonomy" id="1783498"/>
    <lineage>
        <taxon>Bacteria</taxon>
        <taxon>Bacillati</taxon>
        <taxon>Actinomycetota</taxon>
        <taxon>Actinomycetes</taxon>
        <taxon>Jiangellales</taxon>
        <taxon>Jiangellaceae</taxon>
        <taxon>Phytoactinopolyspora</taxon>
    </lineage>
</organism>
<dbReference type="Pfam" id="PF07690">
    <property type="entry name" value="MFS_1"/>
    <property type="match status" value="1"/>
</dbReference>
<dbReference type="Gene3D" id="1.20.1250.20">
    <property type="entry name" value="MFS general substrate transporter like domains"/>
    <property type="match status" value="1"/>
</dbReference>
<keyword evidence="2" id="KW-1003">Cell membrane</keyword>
<comment type="subcellular location">
    <subcellularLocation>
        <location evidence="1">Cell membrane</location>
        <topology evidence="1">Multi-pass membrane protein</topology>
    </subcellularLocation>
</comment>
<evidence type="ECO:0000256" key="6">
    <source>
        <dbReference type="SAM" id="Phobius"/>
    </source>
</evidence>
<sequence length="424" mass="44244">MFGVRIAGQFGDGVLQVALASYVFFSPERQTGAAATAAAFAVLLLPYSVIGPFAGVLLDRWQRRQVLLFTNLCRAALSLAMVWQVTDGNVGPPFFITVLAMLSLNRFVLAGLSASVPRVVERDELVMANSVAPTSGAVAMIAGVGAGYLTQRWLFGSDAEESAEGPIVLLATLLYLVAALLSLRIGRTTLGPGGDDGEGSGDGGVERIPVTLAARQVVDGMAEGARHIAARKPALWALTAMASTRFFYGLTLIAAILLSRNYFHDPADVDAGLGTLAMLLGISGAGFMVAALLTPVATRQMRKETWAALLLAAAAVVVLVPGTLFTVPAMAVVAGVLGLATQGMKIVVDTVVHESVDDEYRGRVFSFYDVAFNASFVLAAGAAALLLPATGQSYLILVVIATGFAATAVGYHVGVHRRAAERMS</sequence>
<feature type="transmembrane region" description="Helical" evidence="6">
    <location>
        <begin position="33"/>
        <end position="54"/>
    </location>
</feature>
<evidence type="ECO:0000256" key="2">
    <source>
        <dbReference type="ARBA" id="ARBA00022475"/>
    </source>
</evidence>
<dbReference type="CDD" id="cd06173">
    <property type="entry name" value="MFS_MefA_like"/>
    <property type="match status" value="1"/>
</dbReference>
<keyword evidence="4 6" id="KW-1133">Transmembrane helix</keyword>
<evidence type="ECO:0000256" key="3">
    <source>
        <dbReference type="ARBA" id="ARBA00022692"/>
    </source>
</evidence>